<comment type="similarity">
    <text evidence="1">Belongs to the thioesterase PaaI family.</text>
</comment>
<dbReference type="InterPro" id="IPR029069">
    <property type="entry name" value="HotDog_dom_sf"/>
</dbReference>
<dbReference type="Gene3D" id="3.10.129.10">
    <property type="entry name" value="Hotdog Thioesterase"/>
    <property type="match status" value="1"/>
</dbReference>
<protein>
    <submittedName>
        <fullName evidence="4">Hotdog fold thioesterase</fullName>
    </submittedName>
</protein>
<organism evidence="4 5">
    <name type="scientific">Flavimobilis rhizosphaerae</name>
    <dbReference type="NCBI Taxonomy" id="2775421"/>
    <lineage>
        <taxon>Bacteria</taxon>
        <taxon>Bacillati</taxon>
        <taxon>Actinomycetota</taxon>
        <taxon>Actinomycetes</taxon>
        <taxon>Micrococcales</taxon>
        <taxon>Jonesiaceae</taxon>
        <taxon>Flavimobilis</taxon>
    </lineage>
</organism>
<evidence type="ECO:0000313" key="4">
    <source>
        <dbReference type="EMBL" id="MBD9699870.1"/>
    </source>
</evidence>
<sequence length="146" mass="15303">MTDTHPDVRTPLTDAQRELVARSAHGTLHERMGIEILELTPERAVATMPVEGNTQPAGLLHGGASAALAETLASYAAISHAGTGRGVVGLDLNATHHKGVRSGTVTAVANALHLGRTLASYEIVVHDDAGRRVCTARLTCMILDAR</sequence>
<reference evidence="4 5" key="1">
    <citation type="submission" date="2020-09" db="EMBL/GenBank/DDBJ databases">
        <title>Flavimobilis rhizosphaerae sp. nov., isolated from rhizosphere soil of Spartina alterniflora.</title>
        <authorList>
            <person name="Hanqin C."/>
        </authorList>
    </citation>
    <scope>NUCLEOTIDE SEQUENCE [LARGE SCALE GENOMIC DNA]</scope>
    <source>
        <strain evidence="4 5">GY 10621</strain>
    </source>
</reference>
<keyword evidence="2" id="KW-0378">Hydrolase</keyword>
<evidence type="ECO:0000313" key="5">
    <source>
        <dbReference type="Proteomes" id="UP000642107"/>
    </source>
</evidence>
<dbReference type="InterPro" id="IPR003736">
    <property type="entry name" value="PAAI_dom"/>
</dbReference>
<dbReference type="RefSeq" id="WP_192280451.1">
    <property type="nucleotide sequence ID" value="NZ_JACZDF010000005.1"/>
</dbReference>
<proteinExistence type="inferred from homology"/>
<evidence type="ECO:0000256" key="1">
    <source>
        <dbReference type="ARBA" id="ARBA00008324"/>
    </source>
</evidence>
<comment type="caution">
    <text evidence="4">The sequence shown here is derived from an EMBL/GenBank/DDBJ whole genome shotgun (WGS) entry which is preliminary data.</text>
</comment>
<dbReference type="InterPro" id="IPR006683">
    <property type="entry name" value="Thioestr_dom"/>
</dbReference>
<evidence type="ECO:0000259" key="3">
    <source>
        <dbReference type="Pfam" id="PF03061"/>
    </source>
</evidence>
<dbReference type="Pfam" id="PF03061">
    <property type="entry name" value="4HBT"/>
    <property type="match status" value="1"/>
</dbReference>
<dbReference type="CDD" id="cd03443">
    <property type="entry name" value="PaaI_thioesterase"/>
    <property type="match status" value="1"/>
</dbReference>
<evidence type="ECO:0000256" key="2">
    <source>
        <dbReference type="ARBA" id="ARBA00022801"/>
    </source>
</evidence>
<name>A0ABR9DRW7_9MICO</name>
<dbReference type="EMBL" id="JACZDF010000005">
    <property type="protein sequence ID" value="MBD9699870.1"/>
    <property type="molecule type" value="Genomic_DNA"/>
</dbReference>
<dbReference type="PANTHER" id="PTHR43240:SF5">
    <property type="entry name" value="1,4-DIHYDROXY-2-NAPHTHOYL-COA THIOESTERASE 1"/>
    <property type="match status" value="1"/>
</dbReference>
<gene>
    <name evidence="4" type="ORF">IGS67_10255</name>
</gene>
<keyword evidence="5" id="KW-1185">Reference proteome</keyword>
<dbReference type="SUPFAM" id="SSF54637">
    <property type="entry name" value="Thioesterase/thiol ester dehydrase-isomerase"/>
    <property type="match status" value="1"/>
</dbReference>
<dbReference type="PANTHER" id="PTHR43240">
    <property type="entry name" value="1,4-DIHYDROXY-2-NAPHTHOYL-COA THIOESTERASE 1"/>
    <property type="match status" value="1"/>
</dbReference>
<dbReference type="NCBIfam" id="TIGR00369">
    <property type="entry name" value="unchar_dom_1"/>
    <property type="match status" value="1"/>
</dbReference>
<feature type="domain" description="Thioesterase" evidence="3">
    <location>
        <begin position="58"/>
        <end position="134"/>
    </location>
</feature>
<accession>A0ABR9DRW7</accession>
<dbReference type="Proteomes" id="UP000642107">
    <property type="component" value="Unassembled WGS sequence"/>
</dbReference>